<dbReference type="GO" id="GO:0004148">
    <property type="term" value="F:dihydrolipoyl dehydrogenase (NADH) activity"/>
    <property type="evidence" value="ECO:0007669"/>
    <property type="project" value="UniProtKB-EC"/>
</dbReference>
<dbReference type="PANTHER" id="PTHR22912">
    <property type="entry name" value="DISULFIDE OXIDOREDUCTASE"/>
    <property type="match status" value="1"/>
</dbReference>
<accession>A0A285UBH2</accession>
<evidence type="ECO:0000256" key="9">
    <source>
        <dbReference type="ARBA" id="ARBA00023284"/>
    </source>
</evidence>
<keyword evidence="7 12" id="KW-0520">NAD</keyword>
<dbReference type="Proteomes" id="UP000219167">
    <property type="component" value="Unassembled WGS sequence"/>
</dbReference>
<evidence type="ECO:0000256" key="11">
    <source>
        <dbReference type="PIRSR" id="PIRSR000350-2"/>
    </source>
</evidence>
<evidence type="ECO:0000256" key="13">
    <source>
        <dbReference type="PIRSR" id="PIRSR000350-4"/>
    </source>
</evidence>
<feature type="domain" description="Pyridine nucleotide-disulphide oxidoreductase dimerisation" evidence="15">
    <location>
        <begin position="346"/>
        <end position="455"/>
    </location>
</feature>
<feature type="binding site" evidence="12">
    <location>
        <begin position="147"/>
        <end position="149"/>
    </location>
    <ligand>
        <name>FAD</name>
        <dbReference type="ChEBI" id="CHEBI:57692"/>
    </ligand>
</feature>
<dbReference type="EMBL" id="OBQD01000004">
    <property type="protein sequence ID" value="SOC37661.1"/>
    <property type="molecule type" value="Genomic_DNA"/>
</dbReference>
<dbReference type="PANTHER" id="PTHR22912:SF160">
    <property type="entry name" value="DIHYDROLIPOYL DEHYDROGENASE"/>
    <property type="match status" value="1"/>
</dbReference>
<keyword evidence="9 14" id="KW-0676">Redox-active center</keyword>
<dbReference type="PRINTS" id="PR00368">
    <property type="entry name" value="FADPNR"/>
</dbReference>
<feature type="binding site" evidence="12">
    <location>
        <position position="272"/>
    </location>
    <ligand>
        <name>NAD(+)</name>
        <dbReference type="ChEBI" id="CHEBI:57540"/>
    </ligand>
</feature>
<keyword evidence="4 14" id="KW-0285">Flavoprotein</keyword>
<evidence type="ECO:0000256" key="7">
    <source>
        <dbReference type="ARBA" id="ARBA00023027"/>
    </source>
</evidence>
<protein>
    <recommendedName>
        <fullName evidence="3 14">Dihydrolipoyl dehydrogenase</fullName>
        <ecNumber evidence="2 14">1.8.1.4</ecNumber>
    </recommendedName>
</protein>
<dbReference type="InterPro" id="IPR050151">
    <property type="entry name" value="Class-I_Pyr_Nuc-Dis_Oxidored"/>
</dbReference>
<dbReference type="NCBIfam" id="TIGR01350">
    <property type="entry name" value="lipoamide_DH"/>
    <property type="match status" value="1"/>
</dbReference>
<evidence type="ECO:0000256" key="4">
    <source>
        <dbReference type="ARBA" id="ARBA00022630"/>
    </source>
</evidence>
<dbReference type="OrthoDB" id="9781772at2"/>
<evidence type="ECO:0000259" key="16">
    <source>
        <dbReference type="Pfam" id="PF07992"/>
    </source>
</evidence>
<keyword evidence="8" id="KW-1015">Disulfide bond</keyword>
<evidence type="ECO:0000256" key="12">
    <source>
        <dbReference type="PIRSR" id="PIRSR000350-3"/>
    </source>
</evidence>
<dbReference type="GO" id="GO:0006103">
    <property type="term" value="P:2-oxoglutarate metabolic process"/>
    <property type="evidence" value="ECO:0007669"/>
    <property type="project" value="TreeGrafter"/>
</dbReference>
<dbReference type="Gene3D" id="3.30.390.30">
    <property type="match status" value="1"/>
</dbReference>
<reference evidence="17 18" key="1">
    <citation type="submission" date="2017-08" db="EMBL/GenBank/DDBJ databases">
        <authorList>
            <person name="de Groot N.N."/>
        </authorList>
    </citation>
    <scope>NUCLEOTIDE SEQUENCE [LARGE SCALE GENOMIC DNA]</scope>
    <source>
        <strain evidence="17 18">JC85</strain>
    </source>
</reference>
<dbReference type="PROSITE" id="PS00076">
    <property type="entry name" value="PYRIDINE_REDOX_1"/>
    <property type="match status" value="1"/>
</dbReference>
<keyword evidence="5 12" id="KW-0274">FAD</keyword>
<dbReference type="AlphaFoldDB" id="A0A285UBH2"/>
<comment type="miscellaneous">
    <text evidence="14">The active site is a redox-active disulfide bond.</text>
</comment>
<evidence type="ECO:0000259" key="15">
    <source>
        <dbReference type="Pfam" id="PF02852"/>
    </source>
</evidence>
<dbReference type="InterPro" id="IPR001100">
    <property type="entry name" value="Pyr_nuc-diS_OxRdtase"/>
</dbReference>
<sequence length="465" mass="49230">MKEIVCKLLVIGAGPGGYICAIRAGQLGVDTVIVEAVKAGGTCLNVGCIPSKALIHAAEEFDKVRQMSSASDALGISVGQPKLELAQTVRWKDGIVGRLNSGVLGLLRKAKVKIVHGPARFRDGKTVEVETETGTQLIRAETVVIATGSEPVELPFLPFGGPVISSTEALSLTSVPRRLVVVGGGYIGLELGTAFAKMGSEVTVVEATPQILPQYDAELVKPVAKRLAGLGVQVLTDTKAKGLAGQGDALVIETADGREQSLPADRILVTVGRRPRTENWGLEELDLDRSGRFIRIDERCRTSMRGVYAIGDVTGEPMLAHRAMAQGEMVAEIVAGRKRSWDKRAIPAVCFTDPEIVTVGLSPEEARAQGYEVRIGQFPFNANGRAMTTEVEDGFVRVVARADTNLVLGLQAVGAGISELSSAFSLALEMGARLEDIAGTIHAHPTRSEGLQEAALKALGHALHI</sequence>
<feature type="disulfide bond" description="Redox-active" evidence="13">
    <location>
        <begin position="43"/>
        <end position="48"/>
    </location>
</feature>
<evidence type="ECO:0000256" key="10">
    <source>
        <dbReference type="ARBA" id="ARBA00049187"/>
    </source>
</evidence>
<dbReference type="SUPFAM" id="SSF51905">
    <property type="entry name" value="FAD/NAD(P)-binding domain"/>
    <property type="match status" value="1"/>
</dbReference>
<organism evidence="17 18">
    <name type="scientific">Rhizobium subbaraonis</name>
    <dbReference type="NCBI Taxonomy" id="908946"/>
    <lineage>
        <taxon>Bacteria</taxon>
        <taxon>Pseudomonadati</taxon>
        <taxon>Pseudomonadota</taxon>
        <taxon>Alphaproteobacteria</taxon>
        <taxon>Hyphomicrobiales</taxon>
        <taxon>Rhizobiaceae</taxon>
        <taxon>Rhizobium/Agrobacterium group</taxon>
        <taxon>Rhizobium</taxon>
    </lineage>
</organism>
<dbReference type="InterPro" id="IPR006258">
    <property type="entry name" value="Lipoamide_DH"/>
</dbReference>
<evidence type="ECO:0000256" key="6">
    <source>
        <dbReference type="ARBA" id="ARBA00023002"/>
    </source>
</evidence>
<dbReference type="InterPro" id="IPR016156">
    <property type="entry name" value="FAD/NAD-linked_Rdtase_dimer_sf"/>
</dbReference>
<dbReference type="SUPFAM" id="SSF55424">
    <property type="entry name" value="FAD/NAD-linked reductases, dimerisation (C-terminal) domain"/>
    <property type="match status" value="1"/>
</dbReference>
<dbReference type="InterPro" id="IPR023753">
    <property type="entry name" value="FAD/NAD-binding_dom"/>
</dbReference>
<dbReference type="InterPro" id="IPR036188">
    <property type="entry name" value="FAD/NAD-bd_sf"/>
</dbReference>
<dbReference type="GO" id="GO:0050660">
    <property type="term" value="F:flavin adenine dinucleotide binding"/>
    <property type="evidence" value="ECO:0007669"/>
    <property type="project" value="InterPro"/>
</dbReference>
<evidence type="ECO:0000313" key="17">
    <source>
        <dbReference type="EMBL" id="SOC37661.1"/>
    </source>
</evidence>
<evidence type="ECO:0000256" key="2">
    <source>
        <dbReference type="ARBA" id="ARBA00012608"/>
    </source>
</evidence>
<dbReference type="PIRSF" id="PIRSF000350">
    <property type="entry name" value="Mercury_reductase_MerA"/>
    <property type="match status" value="1"/>
</dbReference>
<dbReference type="InterPro" id="IPR004099">
    <property type="entry name" value="Pyr_nucl-diS_OxRdtase_dimer"/>
</dbReference>
<dbReference type="Pfam" id="PF07992">
    <property type="entry name" value="Pyr_redox_2"/>
    <property type="match status" value="1"/>
</dbReference>
<evidence type="ECO:0000256" key="8">
    <source>
        <dbReference type="ARBA" id="ARBA00023157"/>
    </source>
</evidence>
<dbReference type="PRINTS" id="PR00411">
    <property type="entry name" value="PNDRDTASEI"/>
</dbReference>
<evidence type="ECO:0000256" key="14">
    <source>
        <dbReference type="RuleBase" id="RU003692"/>
    </source>
</evidence>
<keyword evidence="18" id="KW-1185">Reference proteome</keyword>
<feature type="active site" description="Proton acceptor" evidence="11">
    <location>
        <position position="444"/>
    </location>
</feature>
<comment type="catalytic activity">
    <reaction evidence="10 14">
        <text>N(6)-[(R)-dihydrolipoyl]-L-lysyl-[protein] + NAD(+) = N(6)-[(R)-lipoyl]-L-lysyl-[protein] + NADH + H(+)</text>
        <dbReference type="Rhea" id="RHEA:15045"/>
        <dbReference type="Rhea" id="RHEA-COMP:10474"/>
        <dbReference type="Rhea" id="RHEA-COMP:10475"/>
        <dbReference type="ChEBI" id="CHEBI:15378"/>
        <dbReference type="ChEBI" id="CHEBI:57540"/>
        <dbReference type="ChEBI" id="CHEBI:57945"/>
        <dbReference type="ChEBI" id="CHEBI:83099"/>
        <dbReference type="ChEBI" id="CHEBI:83100"/>
        <dbReference type="EC" id="1.8.1.4"/>
    </reaction>
</comment>
<comment type="cofactor">
    <cofactor evidence="12 14">
        <name>FAD</name>
        <dbReference type="ChEBI" id="CHEBI:57692"/>
    </cofactor>
    <text evidence="12 14">Binds 1 FAD per subunit.</text>
</comment>
<feature type="binding site" evidence="12">
    <location>
        <position position="52"/>
    </location>
    <ligand>
        <name>FAD</name>
        <dbReference type="ChEBI" id="CHEBI:57692"/>
    </ligand>
</feature>
<feature type="binding site" evidence="12">
    <location>
        <begin position="183"/>
        <end position="190"/>
    </location>
    <ligand>
        <name>NAD(+)</name>
        <dbReference type="ChEBI" id="CHEBI:57540"/>
    </ligand>
</feature>
<keyword evidence="6 14" id="KW-0560">Oxidoreductase</keyword>
<evidence type="ECO:0000256" key="1">
    <source>
        <dbReference type="ARBA" id="ARBA00007532"/>
    </source>
</evidence>
<feature type="domain" description="FAD/NAD(P)-binding" evidence="16">
    <location>
        <begin position="7"/>
        <end position="327"/>
    </location>
</feature>
<evidence type="ECO:0000313" key="18">
    <source>
        <dbReference type="Proteomes" id="UP000219167"/>
    </source>
</evidence>
<gene>
    <name evidence="17" type="ORF">SAMN05892877_104253</name>
</gene>
<evidence type="ECO:0000256" key="3">
    <source>
        <dbReference type="ARBA" id="ARBA00016961"/>
    </source>
</evidence>
<dbReference type="RefSeq" id="WP_097137863.1">
    <property type="nucleotide sequence ID" value="NZ_OBQD01000004.1"/>
</dbReference>
<feature type="binding site" evidence="12">
    <location>
        <position position="206"/>
    </location>
    <ligand>
        <name>NAD(+)</name>
        <dbReference type="ChEBI" id="CHEBI:57540"/>
    </ligand>
</feature>
<name>A0A285UBH2_9HYPH</name>
<feature type="binding site" evidence="12">
    <location>
        <begin position="318"/>
        <end position="321"/>
    </location>
    <ligand>
        <name>FAD</name>
        <dbReference type="ChEBI" id="CHEBI:57692"/>
    </ligand>
</feature>
<comment type="similarity">
    <text evidence="1 14">Belongs to the class-I pyridine nucleotide-disulfide oxidoreductase family.</text>
</comment>
<dbReference type="Pfam" id="PF02852">
    <property type="entry name" value="Pyr_redox_dim"/>
    <property type="match status" value="1"/>
</dbReference>
<dbReference type="FunFam" id="3.30.390.30:FF:000001">
    <property type="entry name" value="Dihydrolipoyl dehydrogenase"/>
    <property type="match status" value="1"/>
</dbReference>
<keyword evidence="12" id="KW-0547">Nucleotide-binding</keyword>
<evidence type="ECO:0000256" key="5">
    <source>
        <dbReference type="ARBA" id="ARBA00022827"/>
    </source>
</evidence>
<dbReference type="Gene3D" id="3.50.50.60">
    <property type="entry name" value="FAD/NAD(P)-binding domain"/>
    <property type="match status" value="2"/>
</dbReference>
<proteinExistence type="inferred from homology"/>
<dbReference type="InterPro" id="IPR012999">
    <property type="entry name" value="Pyr_OxRdtase_I_AS"/>
</dbReference>
<dbReference type="EC" id="1.8.1.4" evidence="2 14"/>
<feature type="binding site" evidence="12">
    <location>
        <position position="312"/>
    </location>
    <ligand>
        <name>FAD</name>
        <dbReference type="ChEBI" id="CHEBI:57692"/>
    </ligand>
</feature>